<dbReference type="HOGENOM" id="CLU_3324751_0_0_10"/>
<gene>
    <name evidence="1" type="ordered locus">Bache_1971</name>
</gene>
<reference key="1">
    <citation type="submission" date="2010-11" db="EMBL/GenBank/DDBJ databases">
        <title>The complete genome of Bacteroides helcogenes P 36-108.</title>
        <authorList>
            <consortium name="US DOE Joint Genome Institute (JGI-PGF)"/>
            <person name="Lucas S."/>
            <person name="Copeland A."/>
            <person name="Lapidus A."/>
            <person name="Bruce D."/>
            <person name="Goodwin L."/>
            <person name="Pitluck S."/>
            <person name="Kyrpides N."/>
            <person name="Mavromatis K."/>
            <person name="Ivanova N."/>
            <person name="Zeytun A."/>
            <person name="Brettin T."/>
            <person name="Detter J.C."/>
            <person name="Tapia R."/>
            <person name="Han C."/>
            <person name="Land M."/>
            <person name="Hauser L."/>
            <person name="Markowitz V."/>
            <person name="Cheng J.-F."/>
            <person name="Hugenholtz P."/>
            <person name="Woyke T."/>
            <person name="Wu D."/>
            <person name="Gronow S."/>
            <person name="Wellnitz S."/>
            <person name="Brambilla E."/>
            <person name="Klenk H.-P."/>
            <person name="Eisen J.A."/>
        </authorList>
    </citation>
    <scope>NUCLEOTIDE SEQUENCE</scope>
    <source>
        <strain>P 36-108</strain>
    </source>
</reference>
<proteinExistence type="predicted"/>
<dbReference type="AlphaFoldDB" id="E6SQ90"/>
<dbReference type="EMBL" id="CP002352">
    <property type="protein sequence ID" value="ADV43949.1"/>
    <property type="molecule type" value="Genomic_DNA"/>
</dbReference>
<reference evidence="1 2" key="2">
    <citation type="journal article" date="2011" name="Stand. Genomic Sci.">
        <title>Complete genome sequence of Bacteroides helcogenes type strain (P 36-108).</title>
        <authorList>
            <person name="Pati A."/>
            <person name="Gronow S."/>
            <person name="Zeytun A."/>
            <person name="Lapidus A."/>
            <person name="Nolan M."/>
            <person name="Hammon N."/>
            <person name="Deshpande S."/>
            <person name="Cheng J.F."/>
            <person name="Tapia R."/>
            <person name="Han C."/>
            <person name="Goodwin L."/>
            <person name="Pitluck S."/>
            <person name="Liolios K."/>
            <person name="Pagani I."/>
            <person name="Ivanova N."/>
            <person name="Mavromatis K."/>
            <person name="Chen A."/>
            <person name="Palaniappan K."/>
            <person name="Land M."/>
            <person name="Hauser L."/>
            <person name="Chang Y.J."/>
            <person name="Jeffries C.D."/>
            <person name="Detter J.C."/>
            <person name="Brambilla E."/>
            <person name="Rohde M."/>
            <person name="Goker M."/>
            <person name="Woyke T."/>
            <person name="Bristow J."/>
            <person name="Eisen J.A."/>
            <person name="Markowitz V."/>
            <person name="Hugenholtz P."/>
            <person name="Kyrpides N.C."/>
            <person name="Klenk H.P."/>
            <person name="Lucas S."/>
        </authorList>
    </citation>
    <scope>NUCLEOTIDE SEQUENCE [LARGE SCALE GENOMIC DNA]</scope>
    <source>
        <strain evidence="2">ATCC 35417 / DSM 20613 / JCM 6297 / CCUG 15421 / P 36-108</strain>
    </source>
</reference>
<name>E6SQ90_BACT6</name>
<dbReference type="Proteomes" id="UP000008630">
    <property type="component" value="Chromosome"/>
</dbReference>
<accession>E6SQ90</accession>
<evidence type="ECO:0000313" key="2">
    <source>
        <dbReference type="Proteomes" id="UP000008630"/>
    </source>
</evidence>
<protein>
    <submittedName>
        <fullName evidence="1">Uncharacterized protein</fullName>
    </submittedName>
</protein>
<sequence length="38" mass="4052">MDKLQSNMIKAIRLPLILGILFIHANNTPIAHAVIGGG</sequence>
<keyword evidence="2" id="KW-1185">Reference proteome</keyword>
<organism evidence="1 2">
    <name type="scientific">Bacteroides helcogenes (strain ATCC 35417 / DSM 20613 / JCM 6297 / CCUG 15421 / P 36-108)</name>
    <dbReference type="NCBI Taxonomy" id="693979"/>
    <lineage>
        <taxon>Bacteria</taxon>
        <taxon>Pseudomonadati</taxon>
        <taxon>Bacteroidota</taxon>
        <taxon>Bacteroidia</taxon>
        <taxon>Bacteroidales</taxon>
        <taxon>Bacteroidaceae</taxon>
        <taxon>Bacteroides</taxon>
    </lineage>
</organism>
<dbReference type="KEGG" id="bhl:Bache_1971"/>
<evidence type="ECO:0000313" key="1">
    <source>
        <dbReference type="EMBL" id="ADV43949.1"/>
    </source>
</evidence>